<protein>
    <submittedName>
        <fullName evidence="1">Cyclase family protein</fullName>
    </submittedName>
</protein>
<dbReference type="Gene3D" id="3.50.30.50">
    <property type="entry name" value="Putative cyclase"/>
    <property type="match status" value="1"/>
</dbReference>
<reference evidence="1" key="1">
    <citation type="submission" date="2020-02" db="EMBL/GenBank/DDBJ databases">
        <authorList>
            <person name="Meier V. D."/>
        </authorList>
    </citation>
    <scope>NUCLEOTIDE SEQUENCE</scope>
    <source>
        <strain evidence="1">AVDCRST_MAG03</strain>
    </source>
</reference>
<dbReference type="InterPro" id="IPR037175">
    <property type="entry name" value="KFase_sf"/>
</dbReference>
<dbReference type="EMBL" id="CADCUT010000206">
    <property type="protein sequence ID" value="CAA9433554.1"/>
    <property type="molecule type" value="Genomic_DNA"/>
</dbReference>
<dbReference type="AlphaFoldDB" id="A0A6J4Q5L3"/>
<dbReference type="PANTHER" id="PTHR34861">
    <property type="match status" value="1"/>
</dbReference>
<dbReference type="SUPFAM" id="SSF102198">
    <property type="entry name" value="Putative cyclase"/>
    <property type="match status" value="1"/>
</dbReference>
<dbReference type="PANTHER" id="PTHR34861:SF10">
    <property type="entry name" value="CYCLASE"/>
    <property type="match status" value="1"/>
</dbReference>
<proteinExistence type="predicted"/>
<dbReference type="Pfam" id="PF04199">
    <property type="entry name" value="Cyclase"/>
    <property type="match status" value="1"/>
</dbReference>
<dbReference type="GO" id="GO:0004061">
    <property type="term" value="F:arylformamidase activity"/>
    <property type="evidence" value="ECO:0007669"/>
    <property type="project" value="InterPro"/>
</dbReference>
<dbReference type="GO" id="GO:0019441">
    <property type="term" value="P:L-tryptophan catabolic process to kynurenine"/>
    <property type="evidence" value="ECO:0007669"/>
    <property type="project" value="InterPro"/>
</dbReference>
<name>A0A6J4Q5L3_9ACTN</name>
<evidence type="ECO:0000313" key="1">
    <source>
        <dbReference type="EMBL" id="CAA9433554.1"/>
    </source>
</evidence>
<sequence>MSSEDGTLVFDLEQPRTEGMPIHPAHKQAGYSYLLHRRHEDDYRPEESGPRTGSAGILVCGEHTGTHIDALCHQADALTLCGGVPVSEVQTPRGFTEHGVEKIPPISAPGVLLDVADLEGVEALEPGRAVTGADLAACCERQGVEIPSGGVALVRTGNGRYWEDEERYLAGPGMDAGASRWLADGGVIAVGADNMAWDVPGLWDPDLGCLMPGHLILLARRGVHIIENLALEELAASGHHEFELVCLPLKLVGATGSPVRPVARV</sequence>
<gene>
    <name evidence="1" type="ORF">AVDCRST_MAG03-3419</name>
</gene>
<accession>A0A6J4Q5L3</accession>
<organism evidence="1">
    <name type="scientific">uncultured Rubrobacteraceae bacterium</name>
    <dbReference type="NCBI Taxonomy" id="349277"/>
    <lineage>
        <taxon>Bacteria</taxon>
        <taxon>Bacillati</taxon>
        <taxon>Actinomycetota</taxon>
        <taxon>Rubrobacteria</taxon>
        <taxon>Rubrobacterales</taxon>
        <taxon>Rubrobacteraceae</taxon>
        <taxon>environmental samples</taxon>
    </lineage>
</organism>
<dbReference type="InterPro" id="IPR007325">
    <property type="entry name" value="KFase/CYL"/>
</dbReference>